<accession>A0A182D3B7</accession>
<feature type="region of interest" description="Disordered" evidence="1">
    <location>
        <begin position="1"/>
        <end position="45"/>
    </location>
</feature>
<evidence type="ECO:0000256" key="1">
    <source>
        <dbReference type="SAM" id="MobiDB-lite"/>
    </source>
</evidence>
<dbReference type="EMBL" id="AP014854">
    <property type="protein sequence ID" value="BAR99401.1"/>
    <property type="molecule type" value="Genomic_DNA"/>
</dbReference>
<dbReference type="AlphaFoldDB" id="A0A182D3B7"/>
<protein>
    <submittedName>
        <fullName evidence="2">Uncharacterized protein</fullName>
    </submittedName>
</protein>
<evidence type="ECO:0000313" key="2">
    <source>
        <dbReference type="EMBL" id="BAR99401.1"/>
    </source>
</evidence>
<proteinExistence type="predicted"/>
<reference evidence="2" key="1">
    <citation type="journal article" date="2015" name="Genome Announc.">
        <title>Complete Genome Sequence of the Bacteriochlorophyll b-Producing Photosynthetic Bacterium Blastochloris viridis.</title>
        <authorList>
            <person name="Tsukatani Y."/>
            <person name="Hirose Y."/>
            <person name="Harada J."/>
            <person name="Misawa N."/>
            <person name="Mori K."/>
            <person name="Inoue K."/>
            <person name="Tamiaki H."/>
        </authorList>
    </citation>
    <scope>NUCLEOTIDE SEQUENCE [LARGE SCALE GENOMIC DNA]</scope>
    <source>
        <strain evidence="2">DSM 133</strain>
    </source>
</reference>
<name>A0A182D3B7_BLAVI</name>
<sequence>MHVHDSVPGSVLAKEAGPVEITPGRPERGGCPSVDIAPLTAVPAV</sequence>
<organism evidence="2">
    <name type="scientific">Blastochloris viridis</name>
    <name type="common">Rhodopseudomonas viridis</name>
    <dbReference type="NCBI Taxonomy" id="1079"/>
    <lineage>
        <taxon>Bacteria</taxon>
        <taxon>Pseudomonadati</taxon>
        <taxon>Pseudomonadota</taxon>
        <taxon>Alphaproteobacteria</taxon>
        <taxon>Hyphomicrobiales</taxon>
        <taxon>Blastochloridaceae</taxon>
        <taxon>Blastochloris</taxon>
    </lineage>
</organism>
<gene>
    <name evidence="2" type="ORF">BV133_1808</name>
</gene>